<dbReference type="EMBL" id="CAUYUJ010015777">
    <property type="protein sequence ID" value="CAK0858016.1"/>
    <property type="molecule type" value="Genomic_DNA"/>
</dbReference>
<protein>
    <submittedName>
        <fullName evidence="2">Uncharacterized protein</fullName>
    </submittedName>
</protein>
<evidence type="ECO:0000256" key="1">
    <source>
        <dbReference type="SAM" id="Coils"/>
    </source>
</evidence>
<sequence>FVGAAARLDIGTRQFQLGMPRARTREELIARIKERNAVIRSLRKQLKRKTDQLAKAKAKIKSNRLCRIPSPRIYSIDTVIDTIDNNTVIVASPEGH</sequence>
<reference evidence="2" key="1">
    <citation type="submission" date="2023-10" db="EMBL/GenBank/DDBJ databases">
        <authorList>
            <person name="Chen Y."/>
            <person name="Shah S."/>
            <person name="Dougan E. K."/>
            <person name="Thang M."/>
            <person name="Chan C."/>
        </authorList>
    </citation>
    <scope>NUCLEOTIDE SEQUENCE [LARGE SCALE GENOMIC DNA]</scope>
</reference>
<name>A0ABN9UEQ8_9DINO</name>
<feature type="coiled-coil region" evidence="1">
    <location>
        <begin position="25"/>
        <end position="63"/>
    </location>
</feature>
<evidence type="ECO:0000313" key="2">
    <source>
        <dbReference type="EMBL" id="CAK0858016.1"/>
    </source>
</evidence>
<dbReference type="Proteomes" id="UP001189429">
    <property type="component" value="Unassembled WGS sequence"/>
</dbReference>
<proteinExistence type="predicted"/>
<evidence type="ECO:0000313" key="3">
    <source>
        <dbReference type="Proteomes" id="UP001189429"/>
    </source>
</evidence>
<keyword evidence="3" id="KW-1185">Reference proteome</keyword>
<gene>
    <name evidence="2" type="ORF">PCOR1329_LOCUS47940</name>
</gene>
<organism evidence="2 3">
    <name type="scientific">Prorocentrum cordatum</name>
    <dbReference type="NCBI Taxonomy" id="2364126"/>
    <lineage>
        <taxon>Eukaryota</taxon>
        <taxon>Sar</taxon>
        <taxon>Alveolata</taxon>
        <taxon>Dinophyceae</taxon>
        <taxon>Prorocentrales</taxon>
        <taxon>Prorocentraceae</taxon>
        <taxon>Prorocentrum</taxon>
    </lineage>
</organism>
<accession>A0ABN9UEQ8</accession>
<feature type="non-terminal residue" evidence="2">
    <location>
        <position position="1"/>
    </location>
</feature>
<keyword evidence="1" id="KW-0175">Coiled coil</keyword>
<comment type="caution">
    <text evidence="2">The sequence shown here is derived from an EMBL/GenBank/DDBJ whole genome shotgun (WGS) entry which is preliminary data.</text>
</comment>